<feature type="coiled-coil region" evidence="1">
    <location>
        <begin position="374"/>
        <end position="401"/>
    </location>
</feature>
<gene>
    <name evidence="3" type="ORF">A4X03_0g7221</name>
</gene>
<dbReference type="InterPro" id="IPR011011">
    <property type="entry name" value="Znf_FYVE_PHD"/>
</dbReference>
<accession>A0A177UD63</accession>
<dbReference type="AlphaFoldDB" id="A0A177UD63"/>
<evidence type="ECO:0000256" key="2">
    <source>
        <dbReference type="SAM" id="MobiDB-lite"/>
    </source>
</evidence>
<feature type="compositionally biased region" description="Polar residues" evidence="2">
    <location>
        <begin position="495"/>
        <end position="514"/>
    </location>
</feature>
<feature type="compositionally biased region" description="Polar residues" evidence="2">
    <location>
        <begin position="17"/>
        <end position="31"/>
    </location>
</feature>
<reference evidence="3" key="2">
    <citation type="journal article" date="2019" name="IMA Fungus">
        <title>Genome sequencing and comparison of five Tilletia species to identify candidate genes for the detection of regulated species infecting wheat.</title>
        <authorList>
            <person name="Nguyen H.D.T."/>
            <person name="Sultana T."/>
            <person name="Kesanakurti P."/>
            <person name="Hambleton S."/>
        </authorList>
    </citation>
    <scope>NUCLEOTIDE SEQUENCE</scope>
    <source>
        <strain evidence="3">DAOMC 238032</strain>
    </source>
</reference>
<protein>
    <recommendedName>
        <fullName evidence="5">Zinc finger PHD-type domain-containing protein</fullName>
    </recommendedName>
</protein>
<evidence type="ECO:0000313" key="4">
    <source>
        <dbReference type="Proteomes" id="UP000077671"/>
    </source>
</evidence>
<organism evidence="3 4">
    <name type="scientific">Tilletia caries</name>
    <name type="common">wheat bunt fungus</name>
    <dbReference type="NCBI Taxonomy" id="13290"/>
    <lineage>
        <taxon>Eukaryota</taxon>
        <taxon>Fungi</taxon>
        <taxon>Dikarya</taxon>
        <taxon>Basidiomycota</taxon>
        <taxon>Ustilaginomycotina</taxon>
        <taxon>Exobasidiomycetes</taxon>
        <taxon>Tilletiales</taxon>
        <taxon>Tilletiaceae</taxon>
        <taxon>Tilletia</taxon>
    </lineage>
</organism>
<keyword evidence="1" id="KW-0175">Coiled coil</keyword>
<dbReference type="Proteomes" id="UP000077671">
    <property type="component" value="Unassembled WGS sequence"/>
</dbReference>
<dbReference type="SUPFAM" id="SSF57903">
    <property type="entry name" value="FYVE/PHD zinc finger"/>
    <property type="match status" value="1"/>
</dbReference>
<feature type="region of interest" description="Disordered" evidence="2">
    <location>
        <begin position="15"/>
        <end position="53"/>
    </location>
</feature>
<proteinExistence type="predicted"/>
<evidence type="ECO:0000313" key="3">
    <source>
        <dbReference type="EMBL" id="KAE8246734.1"/>
    </source>
</evidence>
<reference evidence="3" key="1">
    <citation type="submission" date="2016-04" db="EMBL/GenBank/DDBJ databases">
        <authorList>
            <person name="Nguyen H.D."/>
            <person name="Kesanakurti P."/>
            <person name="Cullis J."/>
            <person name="Levesque C.A."/>
            <person name="Hambleton S."/>
        </authorList>
    </citation>
    <scope>NUCLEOTIDE SEQUENCE</scope>
    <source>
        <strain evidence="3">DAOMC 238032</strain>
    </source>
</reference>
<feature type="region of interest" description="Disordered" evidence="2">
    <location>
        <begin position="484"/>
        <end position="520"/>
    </location>
</feature>
<comment type="caution">
    <text evidence="3">The sequence shown here is derived from an EMBL/GenBank/DDBJ whole genome shotgun (WGS) entry which is preliminary data.</text>
</comment>
<evidence type="ECO:0008006" key="5">
    <source>
        <dbReference type="Google" id="ProtNLM"/>
    </source>
</evidence>
<feature type="region of interest" description="Disordered" evidence="2">
    <location>
        <begin position="88"/>
        <end position="124"/>
    </location>
</feature>
<name>A0A177UD63_9BASI</name>
<dbReference type="InterPro" id="IPR013083">
    <property type="entry name" value="Znf_RING/FYVE/PHD"/>
</dbReference>
<dbReference type="Gene3D" id="3.30.40.10">
    <property type="entry name" value="Zinc/RING finger domain, C3HC4 (zinc finger)"/>
    <property type="match status" value="1"/>
</dbReference>
<feature type="compositionally biased region" description="Basic and acidic residues" evidence="2">
    <location>
        <begin position="34"/>
        <end position="50"/>
    </location>
</feature>
<evidence type="ECO:0000256" key="1">
    <source>
        <dbReference type="SAM" id="Coils"/>
    </source>
</evidence>
<sequence>MSTRYSNDNEYDDIANLMTSGHSDNSFQSGNDMRGSRYERSSPLPRRDTHSSCMGCESLTREVDSLRTTVVTLVSRIETLEQTSQLFPQSEREMGKSAVRSLSPGGLGYADSRPRVGSSSSYGQMGAGSSRLGFIAPRPVSTSAAASLSARLHKSTGGIRTAAAKASASSSPSVSSFKDTVNLTDGVTLVKDRRLLDQSIASHTANRVFKDITERERLQAFPVIGKGFNAVQVYNAIIEAFRKQNHDLVRDGQKGYEFCRLLNHSARLQTLRSDPPSITLTGVELATEYKRNKCFIVVRSDKKFDKYDPLLHQLLGTSVDDDSPFESADDSDIDLPDITQSDRAWKKCAFCKELIGIKEHAAHEYECGIEWKTQKDLRKELEDLRKQRVAVKEEAETAAAALNEANSLPKGSVSLQPPAGSCACGEADAGEMVGCDGADCEVWRHKNCTEAFQGWTSPENDWYCSFGCLKRVSSAAHTTSDVLPTSATDADVPQATKSPTKRASSSNAPAQRSSTRVRRT</sequence>
<dbReference type="EMBL" id="LWDD02001626">
    <property type="protein sequence ID" value="KAE8246734.1"/>
    <property type="molecule type" value="Genomic_DNA"/>
</dbReference>